<reference evidence="1 2" key="1">
    <citation type="submission" date="2018-06" db="EMBL/GenBank/DDBJ databases">
        <title>Thermoflavimicrobium daqus sp. nov., a thermophilic microbe isolated from Moutai-flavour Daqu.</title>
        <authorList>
            <person name="Wang X."/>
            <person name="Zhou H."/>
        </authorList>
    </citation>
    <scope>NUCLEOTIDE SEQUENCE [LARGE SCALE GENOMIC DNA]</scope>
    <source>
        <strain evidence="1 2">FBKL4.011</strain>
    </source>
</reference>
<dbReference type="RefSeq" id="WP_113659515.1">
    <property type="nucleotide sequence ID" value="NZ_KZ845669.1"/>
</dbReference>
<evidence type="ECO:0000313" key="2">
    <source>
        <dbReference type="Proteomes" id="UP000251213"/>
    </source>
</evidence>
<evidence type="ECO:0008006" key="3">
    <source>
        <dbReference type="Google" id="ProtNLM"/>
    </source>
</evidence>
<dbReference type="Gene3D" id="1.10.510.10">
    <property type="entry name" value="Transferase(Phosphotransferase) domain 1"/>
    <property type="match status" value="1"/>
</dbReference>
<sequence>MELKGKNEMIGNRYRVLHSFPFVNGTLYYTEIEEEGFKITRYMHAMDIRAFRNQVKEEQLYERDATIFCPLYEVFIEDGILYQVFEKIEGSLLAYQLMKSLPLRISDMVWVAHGITSNLLQLYNGKQFALVHPQNIFVTSSRQIYFLYGGSIHAFPRGYSIGKRDEDSILKMINSSDAYTIGVMMYWMITGTNPMMSGLQTPKVTDYVPDCPVELAEIITKAISFDTNKRPSIEEMNMVLGQMTSR</sequence>
<evidence type="ECO:0000313" key="1">
    <source>
        <dbReference type="EMBL" id="RAL23208.1"/>
    </source>
</evidence>
<dbReference type="OrthoDB" id="2986993at2"/>
<dbReference type="SUPFAM" id="SSF56112">
    <property type="entry name" value="Protein kinase-like (PK-like)"/>
    <property type="match status" value="1"/>
</dbReference>
<keyword evidence="2" id="KW-1185">Reference proteome</keyword>
<proteinExistence type="predicted"/>
<dbReference type="InterPro" id="IPR011009">
    <property type="entry name" value="Kinase-like_dom_sf"/>
</dbReference>
<dbReference type="AlphaFoldDB" id="A0A364K368"/>
<protein>
    <recommendedName>
        <fullName evidence="3">Protein kinase domain-containing protein</fullName>
    </recommendedName>
</protein>
<dbReference type="EMBL" id="QJKK01000007">
    <property type="protein sequence ID" value="RAL23208.1"/>
    <property type="molecule type" value="Genomic_DNA"/>
</dbReference>
<name>A0A364K368_9BACL</name>
<dbReference type="Proteomes" id="UP000251213">
    <property type="component" value="Unassembled WGS sequence"/>
</dbReference>
<gene>
    <name evidence="1" type="ORF">DL897_12645</name>
</gene>
<organism evidence="1 2">
    <name type="scientific">Thermoflavimicrobium daqui</name>
    <dbReference type="NCBI Taxonomy" id="2137476"/>
    <lineage>
        <taxon>Bacteria</taxon>
        <taxon>Bacillati</taxon>
        <taxon>Bacillota</taxon>
        <taxon>Bacilli</taxon>
        <taxon>Bacillales</taxon>
        <taxon>Thermoactinomycetaceae</taxon>
        <taxon>Thermoflavimicrobium</taxon>
    </lineage>
</organism>
<reference evidence="1 2" key="2">
    <citation type="submission" date="2018-06" db="EMBL/GenBank/DDBJ databases">
        <authorList>
            <person name="Zhirakovskaya E."/>
        </authorList>
    </citation>
    <scope>NUCLEOTIDE SEQUENCE [LARGE SCALE GENOMIC DNA]</scope>
    <source>
        <strain evidence="1 2">FBKL4.011</strain>
    </source>
</reference>
<comment type="caution">
    <text evidence="1">The sequence shown here is derived from an EMBL/GenBank/DDBJ whole genome shotgun (WGS) entry which is preliminary data.</text>
</comment>
<accession>A0A364K368</accession>